<dbReference type="PANTHER" id="PTHR43479">
    <property type="entry name" value="ACREF/ENVCD OPERON REPRESSOR-RELATED"/>
    <property type="match status" value="1"/>
</dbReference>
<evidence type="ECO:0000259" key="3">
    <source>
        <dbReference type="PROSITE" id="PS50977"/>
    </source>
</evidence>
<dbReference type="EMBL" id="PTJE01000001">
    <property type="protein sequence ID" value="PPK96366.1"/>
    <property type="molecule type" value="Genomic_DNA"/>
</dbReference>
<feature type="domain" description="HTH tetR-type" evidence="3">
    <location>
        <begin position="2"/>
        <end position="62"/>
    </location>
</feature>
<accession>A0A2S6IQH8</accession>
<proteinExistence type="predicted"/>
<dbReference type="OrthoDB" id="881297at2"/>
<dbReference type="PRINTS" id="PR00455">
    <property type="entry name" value="HTHTETR"/>
</dbReference>
<dbReference type="Gene3D" id="1.10.357.10">
    <property type="entry name" value="Tetracycline Repressor, domain 2"/>
    <property type="match status" value="1"/>
</dbReference>
<sequence>MSEAKINILETSLDLFLTLGFKSVTMDEIASRLGMSKKTLYAHFKNKGQLVEESSVHLCNHICSGVDHIIEGETENAIEELYTVKRYVMEHLKGDESSPIYQLHKYYPEVHKKITEVQFDHMENCIKKNVTRGIAKGLYRDNIDVDFIARIYYVGIQGIKNLNIFPPSKHPTAALHDQYLEYHLRGIVTPLGRKILNKITNTNHD</sequence>
<dbReference type="InterPro" id="IPR001647">
    <property type="entry name" value="HTH_TetR"/>
</dbReference>
<dbReference type="PANTHER" id="PTHR43479:SF11">
    <property type="entry name" value="ACREF_ENVCD OPERON REPRESSOR-RELATED"/>
    <property type="match status" value="1"/>
</dbReference>
<organism evidence="4 5">
    <name type="scientific">Nonlabens xylanidelens</name>
    <dbReference type="NCBI Taxonomy" id="191564"/>
    <lineage>
        <taxon>Bacteria</taxon>
        <taxon>Pseudomonadati</taxon>
        <taxon>Bacteroidota</taxon>
        <taxon>Flavobacteriia</taxon>
        <taxon>Flavobacteriales</taxon>
        <taxon>Flavobacteriaceae</taxon>
        <taxon>Nonlabens</taxon>
    </lineage>
</organism>
<dbReference type="InterPro" id="IPR009057">
    <property type="entry name" value="Homeodomain-like_sf"/>
</dbReference>
<reference evidence="4 5" key="1">
    <citation type="submission" date="2018-02" db="EMBL/GenBank/DDBJ databases">
        <title>Genomic Encyclopedia of Archaeal and Bacterial Type Strains, Phase II (KMG-II): from individual species to whole genera.</title>
        <authorList>
            <person name="Goeker M."/>
        </authorList>
    </citation>
    <scope>NUCLEOTIDE SEQUENCE [LARGE SCALE GENOMIC DNA]</scope>
    <source>
        <strain evidence="4 5">DSM 16809</strain>
    </source>
</reference>
<feature type="DNA-binding region" description="H-T-H motif" evidence="2">
    <location>
        <begin position="25"/>
        <end position="44"/>
    </location>
</feature>
<keyword evidence="1 2" id="KW-0238">DNA-binding</keyword>
<dbReference type="GO" id="GO:0003677">
    <property type="term" value="F:DNA binding"/>
    <property type="evidence" value="ECO:0007669"/>
    <property type="project" value="UniProtKB-UniRule"/>
</dbReference>
<dbReference type="RefSeq" id="WP_104513935.1">
    <property type="nucleotide sequence ID" value="NZ_MQVW01000022.1"/>
</dbReference>
<evidence type="ECO:0000313" key="5">
    <source>
        <dbReference type="Proteomes" id="UP000239002"/>
    </source>
</evidence>
<dbReference type="InterPro" id="IPR050624">
    <property type="entry name" value="HTH-type_Tx_Regulator"/>
</dbReference>
<dbReference type="InterPro" id="IPR036271">
    <property type="entry name" value="Tet_transcr_reg_TetR-rel_C_sf"/>
</dbReference>
<dbReference type="Pfam" id="PF00440">
    <property type="entry name" value="TetR_N"/>
    <property type="match status" value="1"/>
</dbReference>
<dbReference type="Proteomes" id="UP000239002">
    <property type="component" value="Unassembled WGS sequence"/>
</dbReference>
<evidence type="ECO:0000256" key="2">
    <source>
        <dbReference type="PROSITE-ProRule" id="PRU00335"/>
    </source>
</evidence>
<dbReference type="PROSITE" id="PS50977">
    <property type="entry name" value="HTH_TETR_2"/>
    <property type="match status" value="1"/>
</dbReference>
<keyword evidence="5" id="KW-1185">Reference proteome</keyword>
<protein>
    <submittedName>
        <fullName evidence="4">TetR family transcriptional regulator</fullName>
    </submittedName>
</protein>
<evidence type="ECO:0000256" key="1">
    <source>
        <dbReference type="ARBA" id="ARBA00023125"/>
    </source>
</evidence>
<gene>
    <name evidence="4" type="ORF">LY01_00185</name>
</gene>
<dbReference type="SUPFAM" id="SSF48498">
    <property type="entry name" value="Tetracyclin repressor-like, C-terminal domain"/>
    <property type="match status" value="1"/>
</dbReference>
<dbReference type="AlphaFoldDB" id="A0A2S6IQH8"/>
<comment type="caution">
    <text evidence="4">The sequence shown here is derived from an EMBL/GenBank/DDBJ whole genome shotgun (WGS) entry which is preliminary data.</text>
</comment>
<evidence type="ECO:0000313" key="4">
    <source>
        <dbReference type="EMBL" id="PPK96366.1"/>
    </source>
</evidence>
<dbReference type="SUPFAM" id="SSF46689">
    <property type="entry name" value="Homeodomain-like"/>
    <property type="match status" value="1"/>
</dbReference>
<name>A0A2S6IQH8_9FLAO</name>